<organism evidence="2 3">
    <name type="scientific">Rangifer tarandus platyrhynchus</name>
    <name type="common">Svalbard reindeer</name>
    <dbReference type="NCBI Taxonomy" id="3082113"/>
    <lineage>
        <taxon>Eukaryota</taxon>
        <taxon>Metazoa</taxon>
        <taxon>Chordata</taxon>
        <taxon>Craniata</taxon>
        <taxon>Vertebrata</taxon>
        <taxon>Euteleostomi</taxon>
        <taxon>Mammalia</taxon>
        <taxon>Eutheria</taxon>
        <taxon>Laurasiatheria</taxon>
        <taxon>Artiodactyla</taxon>
        <taxon>Ruminantia</taxon>
        <taxon>Pecora</taxon>
        <taxon>Cervidae</taxon>
        <taxon>Odocoileinae</taxon>
        <taxon>Rangifer</taxon>
    </lineage>
</organism>
<name>A0ABN9A437_RANTA</name>
<proteinExistence type="predicted"/>
<evidence type="ECO:0000256" key="1">
    <source>
        <dbReference type="SAM" id="MobiDB-lite"/>
    </source>
</evidence>
<reference evidence="2" key="1">
    <citation type="submission" date="2023-04" db="EMBL/GenBank/DDBJ databases">
        <authorList>
            <consortium name="ELIXIR-Norway"/>
        </authorList>
    </citation>
    <scope>NUCLEOTIDE SEQUENCE [LARGE SCALE GENOMIC DNA]</scope>
</reference>
<sequence>MRLSDFHFMTEGPSKECRANKPPRSRRVWESSDGDTTCPTTLLDRSCWYPLWLINVCTPRKDPELERLPRESPEANPITIKPKTVSHVAKQSSWVPLLGCFPRRAPL</sequence>
<dbReference type="EMBL" id="OX460343">
    <property type="protein sequence ID" value="CAI9180096.1"/>
    <property type="molecule type" value="Genomic_DNA"/>
</dbReference>
<accession>A0ABN9A437</accession>
<dbReference type="Proteomes" id="UP001176941">
    <property type="component" value="Chromosome X"/>
</dbReference>
<feature type="region of interest" description="Disordered" evidence="1">
    <location>
        <begin position="1"/>
        <end position="34"/>
    </location>
</feature>
<evidence type="ECO:0000313" key="2">
    <source>
        <dbReference type="EMBL" id="CAI9180096.1"/>
    </source>
</evidence>
<keyword evidence="3" id="KW-1185">Reference proteome</keyword>
<gene>
    <name evidence="2" type="ORF">MRATA1EN1_LOCUS29058</name>
</gene>
<protein>
    <submittedName>
        <fullName evidence="2">Uncharacterized protein</fullName>
    </submittedName>
</protein>
<evidence type="ECO:0000313" key="3">
    <source>
        <dbReference type="Proteomes" id="UP001176941"/>
    </source>
</evidence>